<feature type="transmembrane region" description="Helical" evidence="1">
    <location>
        <begin position="61"/>
        <end position="78"/>
    </location>
</feature>
<dbReference type="EMBL" id="BAABGM010000025">
    <property type="protein sequence ID" value="GAA4412489.1"/>
    <property type="molecule type" value="Genomic_DNA"/>
</dbReference>
<organism evidence="2 3">
    <name type="scientific">Fodinibacter luteus</name>
    <dbReference type="NCBI Taxonomy" id="552064"/>
    <lineage>
        <taxon>Bacteria</taxon>
        <taxon>Bacillati</taxon>
        <taxon>Actinomycetota</taxon>
        <taxon>Actinomycetes</taxon>
        <taxon>Micrococcales</taxon>
        <taxon>Intrasporangiaceae</taxon>
        <taxon>Fodinibacter (ex Wang et al. 2009)</taxon>
    </lineage>
</organism>
<proteinExistence type="predicted"/>
<keyword evidence="1" id="KW-0812">Transmembrane</keyword>
<feature type="transmembrane region" description="Helical" evidence="1">
    <location>
        <begin position="108"/>
        <end position="126"/>
    </location>
</feature>
<protein>
    <submittedName>
        <fullName evidence="2">YwiC-like family protein</fullName>
    </submittedName>
</protein>
<feature type="transmembrane region" description="Helical" evidence="1">
    <location>
        <begin position="33"/>
        <end position="49"/>
    </location>
</feature>
<dbReference type="Pfam" id="PF14256">
    <property type="entry name" value="YwiC"/>
    <property type="match status" value="1"/>
</dbReference>
<feature type="transmembrane region" description="Helical" evidence="1">
    <location>
        <begin position="213"/>
        <end position="231"/>
    </location>
</feature>
<keyword evidence="1" id="KW-1133">Transmembrane helix</keyword>
<reference evidence="3" key="1">
    <citation type="journal article" date="2019" name="Int. J. Syst. Evol. Microbiol.">
        <title>The Global Catalogue of Microorganisms (GCM) 10K type strain sequencing project: providing services to taxonomists for standard genome sequencing and annotation.</title>
        <authorList>
            <consortium name="The Broad Institute Genomics Platform"/>
            <consortium name="The Broad Institute Genome Sequencing Center for Infectious Disease"/>
            <person name="Wu L."/>
            <person name="Ma J."/>
        </authorList>
    </citation>
    <scope>NUCLEOTIDE SEQUENCE [LARGE SCALE GENOMIC DNA]</scope>
    <source>
        <strain evidence="3">JCM 17809</strain>
    </source>
</reference>
<feature type="transmembrane region" description="Helical" evidence="1">
    <location>
        <begin position="84"/>
        <end position="101"/>
    </location>
</feature>
<evidence type="ECO:0000256" key="1">
    <source>
        <dbReference type="SAM" id="Phobius"/>
    </source>
</evidence>
<evidence type="ECO:0000313" key="2">
    <source>
        <dbReference type="EMBL" id="GAA4412489.1"/>
    </source>
</evidence>
<gene>
    <name evidence="2" type="ORF">GCM10023168_34330</name>
</gene>
<accession>A0ABP8KQE1</accession>
<keyword evidence="1" id="KW-0472">Membrane</keyword>
<sequence length="232" mass="24738">MPNQHGAWAMLATPLAVGILASGPAWVHVPLTGFWFAGYFAFFATGLWLKARRRPRYLPPVRAYAVLAAVLGALTLALDPGLLRWAPLFVVPLGVGLVASARRDDRSLWSGLATSAGSSLMVLVAYDAGGGTDWARAWTLTAVVAAYFAGTVLYVKTMIRERGDERFHWLSAIAHGAATVAMTWVDPWLVVVFALLTVRAAVLPAYRLSPKVVGIGEVVATVVVATTALVVV</sequence>
<keyword evidence="3" id="KW-1185">Reference proteome</keyword>
<dbReference type="InterPro" id="IPR025576">
    <property type="entry name" value="YwiC"/>
</dbReference>
<dbReference type="Proteomes" id="UP001500945">
    <property type="component" value="Unassembled WGS sequence"/>
</dbReference>
<feature type="transmembrane region" description="Helical" evidence="1">
    <location>
        <begin position="7"/>
        <end position="27"/>
    </location>
</feature>
<evidence type="ECO:0000313" key="3">
    <source>
        <dbReference type="Proteomes" id="UP001500945"/>
    </source>
</evidence>
<name>A0ABP8KQE1_9MICO</name>
<comment type="caution">
    <text evidence="2">The sequence shown here is derived from an EMBL/GenBank/DDBJ whole genome shotgun (WGS) entry which is preliminary data.</text>
</comment>
<feature type="transmembrane region" description="Helical" evidence="1">
    <location>
        <begin position="138"/>
        <end position="155"/>
    </location>
</feature>